<keyword evidence="3" id="KW-1185">Reference proteome</keyword>
<dbReference type="AlphaFoldDB" id="A0A016W5Z2"/>
<feature type="compositionally biased region" description="Basic and acidic residues" evidence="1">
    <location>
        <begin position="47"/>
        <end position="73"/>
    </location>
</feature>
<accession>A0A016W5Z2</accession>
<protein>
    <submittedName>
        <fullName evidence="2">Uncharacterized protein</fullName>
    </submittedName>
</protein>
<sequence>MSEVTRAVENEMPQASAAGNRDKGDTTEVRKETAALHIPGVSQTMLSDKDIDSVDSDEAMKDVRDIPIEDGKNKRLQLRPGL</sequence>
<dbReference type="EMBL" id="JARK01001337">
    <property type="protein sequence ID" value="EYC34443.1"/>
    <property type="molecule type" value="Genomic_DNA"/>
</dbReference>
<proteinExistence type="predicted"/>
<name>A0A016W5Z2_9BILA</name>
<dbReference type="Proteomes" id="UP000024635">
    <property type="component" value="Unassembled WGS sequence"/>
</dbReference>
<reference evidence="3" key="1">
    <citation type="journal article" date="2015" name="Nat. Genet.">
        <title>The genome and transcriptome of the zoonotic hookworm Ancylostoma ceylanicum identify infection-specific gene families.</title>
        <authorList>
            <person name="Schwarz E.M."/>
            <person name="Hu Y."/>
            <person name="Antoshechkin I."/>
            <person name="Miller M.M."/>
            <person name="Sternberg P.W."/>
            <person name="Aroian R.V."/>
        </authorList>
    </citation>
    <scope>NUCLEOTIDE SEQUENCE</scope>
    <source>
        <strain evidence="3">HY135</strain>
    </source>
</reference>
<comment type="caution">
    <text evidence="2">The sequence shown here is derived from an EMBL/GenBank/DDBJ whole genome shotgun (WGS) entry which is preliminary data.</text>
</comment>
<evidence type="ECO:0000256" key="1">
    <source>
        <dbReference type="SAM" id="MobiDB-lite"/>
    </source>
</evidence>
<evidence type="ECO:0000313" key="2">
    <source>
        <dbReference type="EMBL" id="EYC34443.1"/>
    </source>
</evidence>
<feature type="region of interest" description="Disordered" evidence="1">
    <location>
        <begin position="1"/>
        <end position="82"/>
    </location>
</feature>
<evidence type="ECO:0000313" key="3">
    <source>
        <dbReference type="Proteomes" id="UP000024635"/>
    </source>
</evidence>
<organism evidence="2 3">
    <name type="scientific">Ancylostoma ceylanicum</name>
    <dbReference type="NCBI Taxonomy" id="53326"/>
    <lineage>
        <taxon>Eukaryota</taxon>
        <taxon>Metazoa</taxon>
        <taxon>Ecdysozoa</taxon>
        <taxon>Nematoda</taxon>
        <taxon>Chromadorea</taxon>
        <taxon>Rhabditida</taxon>
        <taxon>Rhabditina</taxon>
        <taxon>Rhabditomorpha</taxon>
        <taxon>Strongyloidea</taxon>
        <taxon>Ancylostomatidae</taxon>
        <taxon>Ancylostomatinae</taxon>
        <taxon>Ancylostoma</taxon>
    </lineage>
</organism>
<feature type="compositionally biased region" description="Basic and acidic residues" evidence="1">
    <location>
        <begin position="20"/>
        <end position="34"/>
    </location>
</feature>
<gene>
    <name evidence="2" type="primary">Acey_s0001.g418</name>
    <name evidence="2" type="ORF">Y032_0001g418</name>
</gene>